<dbReference type="GO" id="GO:0004672">
    <property type="term" value="F:protein kinase activity"/>
    <property type="evidence" value="ECO:0007669"/>
    <property type="project" value="InterPro"/>
</dbReference>
<reference evidence="3" key="2">
    <citation type="submission" date="2015-01" db="EMBL/GenBank/DDBJ databases">
        <title>Evolutionary Origins and Diversification of the Mycorrhizal Mutualists.</title>
        <authorList>
            <consortium name="DOE Joint Genome Institute"/>
            <consortium name="Mycorrhizal Genomics Consortium"/>
            <person name="Kohler A."/>
            <person name="Kuo A."/>
            <person name="Nagy L.G."/>
            <person name="Floudas D."/>
            <person name="Copeland A."/>
            <person name="Barry K.W."/>
            <person name="Cichocki N."/>
            <person name="Veneault-Fourrey C."/>
            <person name="LaButti K."/>
            <person name="Lindquist E.A."/>
            <person name="Lipzen A."/>
            <person name="Lundell T."/>
            <person name="Morin E."/>
            <person name="Murat C."/>
            <person name="Riley R."/>
            <person name="Ohm R."/>
            <person name="Sun H."/>
            <person name="Tunlid A."/>
            <person name="Henrissat B."/>
            <person name="Grigoriev I.V."/>
            <person name="Hibbett D.S."/>
            <person name="Martin F."/>
        </authorList>
    </citation>
    <scope>NUCLEOTIDE SEQUENCE [LARGE SCALE GENOMIC DNA]</scope>
    <source>
        <strain evidence="3">h7</strain>
    </source>
</reference>
<dbReference type="Proteomes" id="UP000053424">
    <property type="component" value="Unassembled WGS sequence"/>
</dbReference>
<sequence>MAATEELVLNAVETVVLHGLCINSDGKSTSLVLSRMSPEPVRPFLFSFLGGSYPPAPASRPSSLPPPGRLQLELTLASKLGSGRVGHVYELDDSKTKLSGPSSSDVFVRPLVVKVGGKNYSPDLAKEAWNYEEMECIQGIAVPLCYGLFQAMLPEDGMQVKPWLDEDHVETATKNSLVSLLVLERVGGHLAMPMMLSDEEKDQIFGVYRELAYLSIAHRDIRYYNILCAPPSPSTPSLYEPKESPFTKRTYNYRLIDFDRARRINLDFKEQAKNDRDWISKIIYGIEHGQILDPTMSQLATMTWSKD</sequence>
<dbReference type="HOGENOM" id="CLU_075372_0_0_1"/>
<dbReference type="PROSITE" id="PS50011">
    <property type="entry name" value="PROTEIN_KINASE_DOM"/>
    <property type="match status" value="1"/>
</dbReference>
<dbReference type="InterPro" id="IPR011009">
    <property type="entry name" value="Kinase-like_dom_sf"/>
</dbReference>
<keyword evidence="3" id="KW-1185">Reference proteome</keyword>
<dbReference type="OrthoDB" id="3182995at2759"/>
<evidence type="ECO:0000313" key="2">
    <source>
        <dbReference type="EMBL" id="KIM46838.1"/>
    </source>
</evidence>
<feature type="domain" description="Protein kinase" evidence="1">
    <location>
        <begin position="74"/>
        <end position="307"/>
    </location>
</feature>
<accession>A0A0C2YAH3</accession>
<gene>
    <name evidence="2" type="ORF">M413DRAFT_440413</name>
</gene>
<dbReference type="InterPro" id="IPR000719">
    <property type="entry name" value="Prot_kinase_dom"/>
</dbReference>
<organism evidence="2 3">
    <name type="scientific">Hebeloma cylindrosporum</name>
    <dbReference type="NCBI Taxonomy" id="76867"/>
    <lineage>
        <taxon>Eukaryota</taxon>
        <taxon>Fungi</taxon>
        <taxon>Dikarya</taxon>
        <taxon>Basidiomycota</taxon>
        <taxon>Agaricomycotina</taxon>
        <taxon>Agaricomycetes</taxon>
        <taxon>Agaricomycetidae</taxon>
        <taxon>Agaricales</taxon>
        <taxon>Agaricineae</taxon>
        <taxon>Hymenogastraceae</taxon>
        <taxon>Hebeloma</taxon>
    </lineage>
</organism>
<dbReference type="GO" id="GO:0005524">
    <property type="term" value="F:ATP binding"/>
    <property type="evidence" value="ECO:0007669"/>
    <property type="project" value="InterPro"/>
</dbReference>
<dbReference type="EMBL" id="KN831770">
    <property type="protein sequence ID" value="KIM46838.1"/>
    <property type="molecule type" value="Genomic_DNA"/>
</dbReference>
<evidence type="ECO:0000259" key="1">
    <source>
        <dbReference type="PROSITE" id="PS50011"/>
    </source>
</evidence>
<evidence type="ECO:0000313" key="3">
    <source>
        <dbReference type="Proteomes" id="UP000053424"/>
    </source>
</evidence>
<name>A0A0C2YAH3_HEBCY</name>
<proteinExistence type="predicted"/>
<protein>
    <recommendedName>
        <fullName evidence="1">Protein kinase domain-containing protein</fullName>
    </recommendedName>
</protein>
<dbReference type="SUPFAM" id="SSF56112">
    <property type="entry name" value="Protein kinase-like (PK-like)"/>
    <property type="match status" value="1"/>
</dbReference>
<reference evidence="2 3" key="1">
    <citation type="submission" date="2014-04" db="EMBL/GenBank/DDBJ databases">
        <authorList>
            <consortium name="DOE Joint Genome Institute"/>
            <person name="Kuo A."/>
            <person name="Gay G."/>
            <person name="Dore J."/>
            <person name="Kohler A."/>
            <person name="Nagy L.G."/>
            <person name="Floudas D."/>
            <person name="Copeland A."/>
            <person name="Barry K.W."/>
            <person name="Cichocki N."/>
            <person name="Veneault-Fourrey C."/>
            <person name="LaButti K."/>
            <person name="Lindquist E.A."/>
            <person name="Lipzen A."/>
            <person name="Lundell T."/>
            <person name="Morin E."/>
            <person name="Murat C."/>
            <person name="Sun H."/>
            <person name="Tunlid A."/>
            <person name="Henrissat B."/>
            <person name="Grigoriev I.V."/>
            <person name="Hibbett D.S."/>
            <person name="Martin F."/>
            <person name="Nordberg H.P."/>
            <person name="Cantor M.N."/>
            <person name="Hua S.X."/>
        </authorList>
    </citation>
    <scope>NUCLEOTIDE SEQUENCE [LARGE SCALE GENOMIC DNA]</scope>
    <source>
        <strain evidence="3">h7</strain>
    </source>
</reference>
<dbReference type="AlphaFoldDB" id="A0A0C2YAH3"/>